<comment type="caution">
    <text evidence="2">The sequence shown here is derived from an EMBL/GenBank/DDBJ whole genome shotgun (WGS) entry which is preliminary data.</text>
</comment>
<feature type="compositionally biased region" description="Low complexity" evidence="1">
    <location>
        <begin position="76"/>
        <end position="89"/>
    </location>
</feature>
<protein>
    <submittedName>
        <fullName evidence="2">Uncharacterized protein</fullName>
    </submittedName>
</protein>
<evidence type="ECO:0000313" key="3">
    <source>
        <dbReference type="Proteomes" id="UP000215902"/>
    </source>
</evidence>
<evidence type="ECO:0000256" key="1">
    <source>
        <dbReference type="SAM" id="MobiDB-lite"/>
    </source>
</evidence>
<feature type="compositionally biased region" description="Low complexity" evidence="1">
    <location>
        <begin position="270"/>
        <end position="288"/>
    </location>
</feature>
<feature type="compositionally biased region" description="Polar residues" evidence="1">
    <location>
        <begin position="765"/>
        <end position="774"/>
    </location>
</feature>
<organism evidence="2 3">
    <name type="scientific">Macrostomum lignano</name>
    <dbReference type="NCBI Taxonomy" id="282301"/>
    <lineage>
        <taxon>Eukaryota</taxon>
        <taxon>Metazoa</taxon>
        <taxon>Spiralia</taxon>
        <taxon>Lophotrochozoa</taxon>
        <taxon>Platyhelminthes</taxon>
        <taxon>Rhabditophora</taxon>
        <taxon>Macrostomorpha</taxon>
        <taxon>Macrostomida</taxon>
        <taxon>Macrostomidae</taxon>
        <taxon>Macrostomum</taxon>
    </lineage>
</organism>
<dbReference type="STRING" id="282301.A0A267GV52"/>
<feature type="compositionally biased region" description="Low complexity" evidence="1">
    <location>
        <begin position="117"/>
        <end position="129"/>
    </location>
</feature>
<proteinExistence type="predicted"/>
<feature type="compositionally biased region" description="Polar residues" evidence="1">
    <location>
        <begin position="317"/>
        <end position="385"/>
    </location>
</feature>
<dbReference type="OrthoDB" id="6381387at2759"/>
<keyword evidence="3" id="KW-1185">Reference proteome</keyword>
<dbReference type="EMBL" id="NIVC01000152">
    <property type="protein sequence ID" value="PAA89344.1"/>
    <property type="molecule type" value="Genomic_DNA"/>
</dbReference>
<evidence type="ECO:0000313" key="2">
    <source>
        <dbReference type="EMBL" id="PAA89344.1"/>
    </source>
</evidence>
<feature type="compositionally biased region" description="Polar residues" evidence="1">
    <location>
        <begin position="289"/>
        <end position="309"/>
    </location>
</feature>
<feature type="region of interest" description="Disordered" evidence="1">
    <location>
        <begin position="30"/>
        <end position="396"/>
    </location>
</feature>
<dbReference type="Proteomes" id="UP000215902">
    <property type="component" value="Unassembled WGS sequence"/>
</dbReference>
<reference evidence="2 3" key="1">
    <citation type="submission" date="2017-06" db="EMBL/GenBank/DDBJ databases">
        <title>A platform for efficient transgenesis in Macrostomum lignano, a flatworm model organism for stem cell research.</title>
        <authorList>
            <person name="Berezikov E."/>
        </authorList>
    </citation>
    <scope>NUCLEOTIDE SEQUENCE [LARGE SCALE GENOMIC DNA]</scope>
    <source>
        <strain evidence="2">DV1</strain>
        <tissue evidence="2">Whole organism</tissue>
    </source>
</reference>
<feature type="compositionally biased region" description="Low complexity" evidence="1">
    <location>
        <begin position="144"/>
        <end position="160"/>
    </location>
</feature>
<name>A0A267GV52_9PLAT</name>
<dbReference type="AlphaFoldDB" id="A0A267GV52"/>
<feature type="compositionally biased region" description="Low complexity" evidence="1">
    <location>
        <begin position="55"/>
        <end position="67"/>
    </location>
</feature>
<feature type="compositionally biased region" description="Low complexity" evidence="1">
    <location>
        <begin position="231"/>
        <end position="246"/>
    </location>
</feature>
<gene>
    <name evidence="2" type="ORF">BOX15_Mlig000001g6</name>
</gene>
<feature type="non-terminal residue" evidence="2">
    <location>
        <position position="1"/>
    </location>
</feature>
<accession>A0A267GV52</accession>
<sequence>DGPPSGATAMDHFDISSGAPALQCFSNLEAGPPPFAMLNMMVDEQISSRPEAGRESASSETGSSTSDAESEKSVEEQQQQQQAPPVQQQLLSNRSGIIRPPRPGISRLLEQNEEEQQQQQEQQMPEEQQISSIPKPRNIRPPGQNLEQRPQQQQQAIQVQRPLFGKHGDIVKPPRAAISRPIEQKKEEQQQQQQVQQAPPRPKPSSILSPVSERKLQPLRPASKGSPPVPAEQQQQEVQLLEQQPQKKTSQNDDVSLEEQRLEHQTKKQAPASSSSSASNVAPATAANQTSLFNSARGSTATAAPTTSRQDTRFDTSKPSQRSNLFGSFGRNQDYSNTGFGRNQDYSNTGFGRNQDYSNTGFGRNQDYSNTGFGRNQDYSNTGFGRNQDDHSNTGFSITAHNANTNRGGGLFGSGDNSNTGVFGSGDNSNTGVFGSGDNSNTGVFGSGDNSNTGVFGSGDNSNTGVFGSGSPASFRLGFAESSSRMPPEKPPHFCSCCAAHRAQEEQQQLLQPQETLLLRQSLRQASELSARLTESLERIERLASSTTAAGAAALPRSRCQPPSIPAMSMTAAPPPPSASVEFGDISDAEASEERRADALRRNLRPVFTGAAACSNGSLLGSSPTGDLLPLQSPDGRWTPDSLRGLMDVGALRQLLRELGAASLGASVFADLESAISTAAVLLAVAVQLRLWPPKPEAEAEAGLQSTVERSAELNPHLKAGMKRACEWMHKFETTQPDLLQRLELARSQAELMSALVHCLRLQEQQAPGKQQTGAKLPAFAPRKK</sequence>
<feature type="region of interest" description="Disordered" evidence="1">
    <location>
        <begin position="765"/>
        <end position="785"/>
    </location>
</feature>